<organism evidence="3 4">
    <name type="scientific">Actinocorallia longicatena</name>
    <dbReference type="NCBI Taxonomy" id="111803"/>
    <lineage>
        <taxon>Bacteria</taxon>
        <taxon>Bacillati</taxon>
        <taxon>Actinomycetota</taxon>
        <taxon>Actinomycetes</taxon>
        <taxon>Streptosporangiales</taxon>
        <taxon>Thermomonosporaceae</taxon>
        <taxon>Actinocorallia</taxon>
    </lineage>
</organism>
<dbReference type="InterPro" id="IPR039424">
    <property type="entry name" value="SBP_5"/>
</dbReference>
<name>A0ABP6Q9Y8_9ACTN</name>
<dbReference type="InterPro" id="IPR000914">
    <property type="entry name" value="SBP_5_dom"/>
</dbReference>
<dbReference type="RefSeq" id="WP_344824687.1">
    <property type="nucleotide sequence ID" value="NZ_BAAAUV010000004.1"/>
</dbReference>
<dbReference type="Gene3D" id="3.40.190.10">
    <property type="entry name" value="Periplasmic binding protein-like II"/>
    <property type="match status" value="1"/>
</dbReference>
<evidence type="ECO:0000259" key="2">
    <source>
        <dbReference type="Pfam" id="PF00496"/>
    </source>
</evidence>
<dbReference type="SUPFAM" id="SSF53850">
    <property type="entry name" value="Periplasmic binding protein-like II"/>
    <property type="match status" value="1"/>
</dbReference>
<dbReference type="PANTHER" id="PTHR30290:SF83">
    <property type="entry name" value="ABC TRANSPORTER SUBSTRATE-BINDING PROTEIN"/>
    <property type="match status" value="1"/>
</dbReference>
<dbReference type="PROSITE" id="PS51257">
    <property type="entry name" value="PROKAR_LIPOPROTEIN"/>
    <property type="match status" value="1"/>
</dbReference>
<feature type="chain" id="PRO_5046021009" evidence="1">
    <location>
        <begin position="22"/>
        <end position="586"/>
    </location>
</feature>
<accession>A0ABP6Q9Y8</accession>
<evidence type="ECO:0000256" key="1">
    <source>
        <dbReference type="SAM" id="SignalP"/>
    </source>
</evidence>
<keyword evidence="1" id="KW-0732">Signal</keyword>
<dbReference type="PANTHER" id="PTHR30290">
    <property type="entry name" value="PERIPLASMIC BINDING COMPONENT OF ABC TRANSPORTER"/>
    <property type="match status" value="1"/>
</dbReference>
<dbReference type="Pfam" id="PF00496">
    <property type="entry name" value="SBP_bac_5"/>
    <property type="match status" value="1"/>
</dbReference>
<evidence type="ECO:0000313" key="4">
    <source>
        <dbReference type="Proteomes" id="UP001501237"/>
    </source>
</evidence>
<dbReference type="Gene3D" id="3.10.105.10">
    <property type="entry name" value="Dipeptide-binding Protein, Domain 3"/>
    <property type="match status" value="1"/>
</dbReference>
<dbReference type="InterPro" id="IPR030678">
    <property type="entry name" value="Peptide/Ni-bd"/>
</dbReference>
<keyword evidence="4" id="KW-1185">Reference proteome</keyword>
<sequence>MKKTKPIALAAAGLLLTSVLAACGGGDDDTSTGGGGGGGSTAQNDALTKVVNASDKKGGTLRIALSDDFDSLDPGDTYAALQWNFSRLYARALVTFKPVPGTGNLELVPDLATDLGKPSDDGLSWTYTLRPGLKYDDGTPITSKDVKYAVERSNYSKQLQTGPKYFKQYLADPDKYKGPYDDKADFKSIETPDDSTVVFKLSKKFAEFDYLASMPQTAPVPKAKDKGLDYKKAVVSSGPYKIDAYAVGKSLSMSRNPSWDQASDPIRTALPDKIEVQLGQDANDIDNRLLSGGLDLDLAGVGVQVPAQGKILGNTDQKKLSDVSTGGTLSYLALNQTVAPLDNIHCRKAVAYATDKLAAQTAFGGPVTGGQIATTIVPSTVSGYVKADAYPSGPDNHGDVAKAKEELAACGKPNGFDIVMSARSDRPKEMQMQAGLQQGFARVGIKVTFKNAPFSDYITTLHASPDYIHKNKIGIIFTKWGADWPSGFGFLSQIVDSRAIKPSGNSNYQETKNPEVDKLLDQAAETPDKAAREKLYAQIDQTVMAEAGIVPLVYSSQLLYRPASLTNVYVSPAYSGMYDYVHLGVK</sequence>
<gene>
    <name evidence="3" type="ORF">GCM10010468_18290</name>
</gene>
<feature type="signal peptide" evidence="1">
    <location>
        <begin position="1"/>
        <end position="21"/>
    </location>
</feature>
<comment type="caution">
    <text evidence="3">The sequence shown here is derived from an EMBL/GenBank/DDBJ whole genome shotgun (WGS) entry which is preliminary data.</text>
</comment>
<evidence type="ECO:0000313" key="3">
    <source>
        <dbReference type="EMBL" id="GAA3203956.1"/>
    </source>
</evidence>
<protein>
    <submittedName>
        <fullName evidence="3">ABC transporter substrate-binding protein</fullName>
    </submittedName>
</protein>
<dbReference type="EMBL" id="BAAAUV010000004">
    <property type="protein sequence ID" value="GAA3203956.1"/>
    <property type="molecule type" value="Genomic_DNA"/>
</dbReference>
<dbReference type="CDD" id="cd08506">
    <property type="entry name" value="PBP2_clavulanate_OppA2"/>
    <property type="match status" value="1"/>
</dbReference>
<reference evidence="4" key="1">
    <citation type="journal article" date="2019" name="Int. J. Syst. Evol. Microbiol.">
        <title>The Global Catalogue of Microorganisms (GCM) 10K type strain sequencing project: providing services to taxonomists for standard genome sequencing and annotation.</title>
        <authorList>
            <consortium name="The Broad Institute Genomics Platform"/>
            <consortium name="The Broad Institute Genome Sequencing Center for Infectious Disease"/>
            <person name="Wu L."/>
            <person name="Ma J."/>
        </authorList>
    </citation>
    <scope>NUCLEOTIDE SEQUENCE [LARGE SCALE GENOMIC DNA]</scope>
    <source>
        <strain evidence="4">JCM 9377</strain>
    </source>
</reference>
<dbReference type="PIRSF" id="PIRSF002741">
    <property type="entry name" value="MppA"/>
    <property type="match status" value="1"/>
</dbReference>
<dbReference type="Proteomes" id="UP001501237">
    <property type="component" value="Unassembled WGS sequence"/>
</dbReference>
<proteinExistence type="predicted"/>
<feature type="domain" description="Solute-binding protein family 5" evidence="2">
    <location>
        <begin position="106"/>
        <end position="498"/>
    </location>
</feature>